<evidence type="ECO:0000256" key="5">
    <source>
        <dbReference type="ARBA" id="ARBA00022840"/>
    </source>
</evidence>
<keyword evidence="2" id="KW-0813">Transport</keyword>
<dbReference type="EMBL" id="JANBPU010000382">
    <property type="protein sequence ID" value="KAJ1912061.1"/>
    <property type="molecule type" value="Genomic_DNA"/>
</dbReference>
<dbReference type="InterPro" id="IPR050173">
    <property type="entry name" value="ABC_transporter_C-like"/>
</dbReference>
<comment type="subcellular location">
    <subcellularLocation>
        <location evidence="1">Membrane</location>
    </subcellularLocation>
</comment>
<feature type="compositionally biased region" description="Polar residues" evidence="8">
    <location>
        <begin position="1061"/>
        <end position="1072"/>
    </location>
</feature>
<reference evidence="10" key="1">
    <citation type="submission" date="2022-07" db="EMBL/GenBank/DDBJ databases">
        <title>Phylogenomic reconstructions and comparative analyses of Kickxellomycotina fungi.</title>
        <authorList>
            <person name="Reynolds N.K."/>
            <person name="Stajich J.E."/>
            <person name="Barry K."/>
            <person name="Grigoriev I.V."/>
            <person name="Crous P."/>
            <person name="Smith M.E."/>
        </authorList>
    </citation>
    <scope>NUCLEOTIDE SEQUENCE</scope>
    <source>
        <strain evidence="10">NBRC 100468</strain>
    </source>
</reference>
<dbReference type="InterPro" id="IPR036640">
    <property type="entry name" value="ABC1_TM_sf"/>
</dbReference>
<sequence length="1521" mass="170557">MLTPPFPPTLPSCLDKSSPDYVVEHASPLSRFFTLWFYGFATGIMKNKDLTPSDFPTEAVDENSENYAKQAYVVYPLMLSNKAWFLWSMLRPFKWKLTKRLVIGIFQSVLTLASSMTIHWLLKRIEEERDLRVIIPESLWLILGIFLRSIISIALDKLEASEAKSLKKQIAIGLSEVLKEIAINQKEFSVSPPLHYQLDDRSKSYSATGGFWGALEWIKKTFFSFRDIKNEDEIAEKLESSKELLKTYTTRVHIKEIGYSATQMCEIIDNQSADPKHDSLEIRDDAYFVWNIPTVSPDDWIVDDRNYTVMVPEPYTKDTNLKKFNTDSIKHFANNVVLKAINTKIPLGKVTIITGPTGSGKTSLAKALMGEMCCISGQVHFPCYTNNGWPAHGGGYRRWEVGYVSQKPWLQNATFRDNILFGTEFDANRYKRVIYACALDKDLESFPDCDLTLVGEGGVVLSGGQKHRLAMARALYSQAPILIFDDCLSGVDPETAEHLLTHCISPSCELTSGRTVVVVSNQVSMCVAVADNVIVMSEGRIRAQGIWSELISKGVLAGGGQPDPEQQCQAKDYVIPESALQFRIASRDQKQKDVNHSINDSLKSEKSIKVFNILTITRSYMVHLQREIGPTIVNAEPVYFDVTPKEEISTAFSKRSESLAESLVDSVEGIIEIFTWGTLTSICLLKNYPALAIPLFLTGGCFYLVHKLTSQFSSHTDDMEVKHNVNTASYANELDNGIFTIRAFGLECQLLKNYENRSNSFCRLHDCVALSAEWKSSVYSLVNPIMNFSLTTLFLLYALSNGSGLSIVQLLRIDRAQHSLSLRSNGLVLNHAIDTGLMGIMLTKIIVLKQVVESILKLSIKVDLMAKNIRKYFNCLSLPQEGVPHMPNSKVSPEWPEKGEIVFQDFSTSYQRSVQWLLNLSGDTNGSKIDVDEKQNDSRLALDHISFKIKGGERIGIVGRTGAGKSTLSLSLFNFLKAKSGSIEIDGVDISKIGLEDLRSKISIITQDPSVFRGDLGFNVDPFNTHSREHIINILDALELCDRPKDKETGGTDDNKDSIIETGSSSTANPKSSRPFRSLEDIVYESLNKGHQQLISLARALARQSRILVLDEPTASLDYEIDQKIQKVIRGDLTKGATILCIAHRLKTVIDYDRIMVISKGNVAEFDTPANLINDPNTLFHKMCKATKDFDSLAKAANRNNGMEHYLTRILTRSSSSDEESRIEYNDHSNYNIHAYALTNASVQCSICSTTPEVVDTYFGLSGVKRQKPQTNTPFTDNGEMFNALNKIFYFCATILNKVDFGNTTEMLCLRSSNPNRHLEIKTIQYQNFDADEVSCLEISEYKAHIFRFANSTLVYKDRNVHRYGLSNGFVVNAVTFKETGKILPDIELTGDVEEKPVSLDEDFEISNTEALNFDKGSASRASEKLCFICTCDVKETQNYVQLSKEYACATSYHLACIYSRYVSLAQYFIFGKKTNYLSELDNIGKIIGAIEVEMEVSRELNIGLEIEQLSSIKFDDDTPN</sequence>
<feature type="compositionally biased region" description="Basic and acidic residues" evidence="8">
    <location>
        <begin position="1045"/>
        <end position="1059"/>
    </location>
</feature>
<evidence type="ECO:0000256" key="1">
    <source>
        <dbReference type="ARBA" id="ARBA00004370"/>
    </source>
</evidence>
<dbReference type="CDD" id="cd03244">
    <property type="entry name" value="ABCC_MRP_domain2"/>
    <property type="match status" value="1"/>
</dbReference>
<dbReference type="GO" id="GO:0005524">
    <property type="term" value="F:ATP binding"/>
    <property type="evidence" value="ECO:0007669"/>
    <property type="project" value="UniProtKB-KW"/>
</dbReference>
<dbReference type="InterPro" id="IPR003439">
    <property type="entry name" value="ABC_transporter-like_ATP-bd"/>
</dbReference>
<evidence type="ECO:0000256" key="2">
    <source>
        <dbReference type="ARBA" id="ARBA00022448"/>
    </source>
</evidence>
<evidence type="ECO:0000313" key="11">
    <source>
        <dbReference type="Proteomes" id="UP001150538"/>
    </source>
</evidence>
<dbReference type="Gene3D" id="3.40.50.300">
    <property type="entry name" value="P-loop containing nucleotide triphosphate hydrolases"/>
    <property type="match status" value="2"/>
</dbReference>
<dbReference type="SMART" id="SM00382">
    <property type="entry name" value="AAA"/>
    <property type="match status" value="2"/>
</dbReference>
<evidence type="ECO:0000256" key="6">
    <source>
        <dbReference type="ARBA" id="ARBA00022989"/>
    </source>
</evidence>
<dbReference type="Pfam" id="PF00664">
    <property type="entry name" value="ABC_membrane"/>
    <property type="match status" value="1"/>
</dbReference>
<organism evidence="10 11">
    <name type="scientific">Mycoemilia scoparia</name>
    <dbReference type="NCBI Taxonomy" id="417184"/>
    <lineage>
        <taxon>Eukaryota</taxon>
        <taxon>Fungi</taxon>
        <taxon>Fungi incertae sedis</taxon>
        <taxon>Zoopagomycota</taxon>
        <taxon>Kickxellomycotina</taxon>
        <taxon>Kickxellomycetes</taxon>
        <taxon>Kickxellales</taxon>
        <taxon>Kickxellaceae</taxon>
        <taxon>Mycoemilia</taxon>
    </lineage>
</organism>
<keyword evidence="7" id="KW-0472">Membrane</keyword>
<protein>
    <recommendedName>
        <fullName evidence="9">ABC transporter domain-containing protein</fullName>
    </recommendedName>
</protein>
<dbReference type="GO" id="GO:0016020">
    <property type="term" value="C:membrane"/>
    <property type="evidence" value="ECO:0007669"/>
    <property type="project" value="UniProtKB-SubCell"/>
</dbReference>
<keyword evidence="5" id="KW-0067">ATP-binding</keyword>
<evidence type="ECO:0000256" key="3">
    <source>
        <dbReference type="ARBA" id="ARBA00022692"/>
    </source>
</evidence>
<evidence type="ECO:0000256" key="4">
    <source>
        <dbReference type="ARBA" id="ARBA00022741"/>
    </source>
</evidence>
<evidence type="ECO:0000259" key="9">
    <source>
        <dbReference type="PROSITE" id="PS50893"/>
    </source>
</evidence>
<keyword evidence="11" id="KW-1185">Reference proteome</keyword>
<dbReference type="SUPFAM" id="SSF90123">
    <property type="entry name" value="ABC transporter transmembrane region"/>
    <property type="match status" value="1"/>
</dbReference>
<keyword evidence="3" id="KW-0812">Transmembrane</keyword>
<dbReference type="OrthoDB" id="6500128at2759"/>
<evidence type="ECO:0000256" key="8">
    <source>
        <dbReference type="SAM" id="MobiDB-lite"/>
    </source>
</evidence>
<dbReference type="InterPro" id="IPR003593">
    <property type="entry name" value="AAA+_ATPase"/>
</dbReference>
<feature type="region of interest" description="Disordered" evidence="8">
    <location>
        <begin position="1045"/>
        <end position="1074"/>
    </location>
</feature>
<dbReference type="Proteomes" id="UP001150538">
    <property type="component" value="Unassembled WGS sequence"/>
</dbReference>
<accession>A0A9W8DJ93</accession>
<dbReference type="InterPro" id="IPR011527">
    <property type="entry name" value="ABC1_TM_dom"/>
</dbReference>
<dbReference type="PANTHER" id="PTHR24223">
    <property type="entry name" value="ATP-BINDING CASSETTE SUB-FAMILY C"/>
    <property type="match status" value="1"/>
</dbReference>
<keyword evidence="4" id="KW-0547">Nucleotide-binding</keyword>
<name>A0A9W8DJ93_9FUNG</name>
<feature type="domain" description="ABC transporter" evidence="9">
    <location>
        <begin position="926"/>
        <end position="1185"/>
    </location>
</feature>
<proteinExistence type="predicted"/>
<dbReference type="PROSITE" id="PS50893">
    <property type="entry name" value="ABC_TRANSPORTER_2"/>
    <property type="match status" value="2"/>
</dbReference>
<comment type="caution">
    <text evidence="10">The sequence shown here is derived from an EMBL/GenBank/DDBJ whole genome shotgun (WGS) entry which is preliminary data.</text>
</comment>
<dbReference type="GO" id="GO:0016887">
    <property type="term" value="F:ATP hydrolysis activity"/>
    <property type="evidence" value="ECO:0007669"/>
    <property type="project" value="InterPro"/>
</dbReference>
<gene>
    <name evidence="10" type="ORF">H4219_005738</name>
</gene>
<evidence type="ECO:0000256" key="7">
    <source>
        <dbReference type="ARBA" id="ARBA00023136"/>
    </source>
</evidence>
<dbReference type="GO" id="GO:0140359">
    <property type="term" value="F:ABC-type transporter activity"/>
    <property type="evidence" value="ECO:0007669"/>
    <property type="project" value="InterPro"/>
</dbReference>
<feature type="domain" description="ABC transporter" evidence="9">
    <location>
        <begin position="316"/>
        <end position="563"/>
    </location>
</feature>
<keyword evidence="6" id="KW-1133">Transmembrane helix</keyword>
<dbReference type="Gene3D" id="1.20.1560.10">
    <property type="entry name" value="ABC transporter type 1, transmembrane domain"/>
    <property type="match status" value="1"/>
</dbReference>
<dbReference type="SUPFAM" id="SSF52540">
    <property type="entry name" value="P-loop containing nucleoside triphosphate hydrolases"/>
    <property type="match status" value="2"/>
</dbReference>
<dbReference type="InterPro" id="IPR027417">
    <property type="entry name" value="P-loop_NTPase"/>
</dbReference>
<dbReference type="CDD" id="cd03250">
    <property type="entry name" value="ABCC_MRP_domain1"/>
    <property type="match status" value="1"/>
</dbReference>
<dbReference type="Pfam" id="PF00005">
    <property type="entry name" value="ABC_tran"/>
    <property type="match status" value="2"/>
</dbReference>
<evidence type="ECO:0000313" key="10">
    <source>
        <dbReference type="EMBL" id="KAJ1912061.1"/>
    </source>
</evidence>